<feature type="chain" id="PRO_5035144991" description="FAS1 domain-containing protein" evidence="7">
    <location>
        <begin position="27"/>
        <end position="292"/>
    </location>
</feature>
<keyword evidence="10" id="KW-1185">Reference proteome</keyword>
<comment type="subcellular location">
    <subcellularLocation>
        <location evidence="1">Cell membrane</location>
        <topology evidence="1">Lipid-anchor</topology>
        <topology evidence="1">GPI-anchor</topology>
    </subcellularLocation>
</comment>
<gene>
    <name evidence="9" type="ORF">ZIOFF_048344</name>
</gene>
<feature type="region of interest" description="Disordered" evidence="6">
    <location>
        <begin position="210"/>
        <end position="266"/>
    </location>
</feature>
<evidence type="ECO:0000256" key="4">
    <source>
        <dbReference type="ARBA" id="ARBA00022729"/>
    </source>
</evidence>
<dbReference type="AlphaFoldDB" id="A0A8J5FZM8"/>
<dbReference type="GO" id="GO:0098552">
    <property type="term" value="C:side of membrane"/>
    <property type="evidence" value="ECO:0007669"/>
    <property type="project" value="UniProtKB-KW"/>
</dbReference>
<dbReference type="EMBL" id="JACMSC010000013">
    <property type="protein sequence ID" value="KAG6493362.1"/>
    <property type="molecule type" value="Genomic_DNA"/>
</dbReference>
<protein>
    <recommendedName>
        <fullName evidence="8">FAS1 domain-containing protein</fullName>
    </recommendedName>
</protein>
<organism evidence="9 10">
    <name type="scientific">Zingiber officinale</name>
    <name type="common">Ginger</name>
    <name type="synonym">Amomum zingiber</name>
    <dbReference type="NCBI Taxonomy" id="94328"/>
    <lineage>
        <taxon>Eukaryota</taxon>
        <taxon>Viridiplantae</taxon>
        <taxon>Streptophyta</taxon>
        <taxon>Embryophyta</taxon>
        <taxon>Tracheophyta</taxon>
        <taxon>Spermatophyta</taxon>
        <taxon>Magnoliopsida</taxon>
        <taxon>Liliopsida</taxon>
        <taxon>Zingiberales</taxon>
        <taxon>Zingiberaceae</taxon>
        <taxon>Zingiber</taxon>
    </lineage>
</organism>
<dbReference type="PANTHER" id="PTHR32077">
    <property type="entry name" value="FASCICLIN-LIKE ARABINOGALACTAN PROTEIN"/>
    <property type="match status" value="1"/>
</dbReference>
<keyword evidence="3" id="KW-0336">GPI-anchor</keyword>
<feature type="signal peptide" evidence="7">
    <location>
        <begin position="1"/>
        <end position="26"/>
    </location>
</feature>
<dbReference type="OrthoDB" id="1742889at2759"/>
<dbReference type="GO" id="GO:0005886">
    <property type="term" value="C:plasma membrane"/>
    <property type="evidence" value="ECO:0007669"/>
    <property type="project" value="UniProtKB-SubCell"/>
</dbReference>
<keyword evidence="2" id="KW-1003">Cell membrane</keyword>
<dbReference type="InterPro" id="IPR045003">
    <property type="entry name" value="FLA_A"/>
</dbReference>
<evidence type="ECO:0000313" key="10">
    <source>
        <dbReference type="Proteomes" id="UP000734854"/>
    </source>
</evidence>
<evidence type="ECO:0000256" key="6">
    <source>
        <dbReference type="SAM" id="MobiDB-lite"/>
    </source>
</evidence>
<dbReference type="Proteomes" id="UP000734854">
    <property type="component" value="Unassembled WGS sequence"/>
</dbReference>
<evidence type="ECO:0000259" key="8">
    <source>
        <dbReference type="PROSITE" id="PS50213"/>
    </source>
</evidence>
<proteinExistence type="predicted"/>
<keyword evidence="5" id="KW-0472">Membrane</keyword>
<evidence type="ECO:0000256" key="7">
    <source>
        <dbReference type="SAM" id="SignalP"/>
    </source>
</evidence>
<sequence>MRVRQQRFPFITLLLLCFPLFQAAAASTVRSSHASLDEIHSRVLAARSAAAKAPAAPAAPDAPVNLTSLMARKGCAAFANLLASTSDAAQAFASSVDGGLTAFCPIDQVMKPFLPTFKNLTPDGKLSLILYHALPVYYSIASLRTGNGVVNTLATDGTAKNYNLTVQNEGEQVTLKTRLTVATITATLIDKDPLAVYAVDEVLRPEELFKPVESTAPTPAPAQAPAPEAPKKKKKKAPKAGKSEKALAPAGPQEQPGDQKAADESAAARNGLSMVMAMPVATAALAMAVSLF</sequence>
<reference evidence="9 10" key="1">
    <citation type="submission" date="2020-08" db="EMBL/GenBank/DDBJ databases">
        <title>Plant Genome Project.</title>
        <authorList>
            <person name="Zhang R.-G."/>
        </authorList>
    </citation>
    <scope>NUCLEOTIDE SEQUENCE [LARGE SCALE GENOMIC DNA]</scope>
    <source>
        <tissue evidence="9">Rhizome</tissue>
    </source>
</reference>
<comment type="caution">
    <text evidence="9">The sequence shown here is derived from an EMBL/GenBank/DDBJ whole genome shotgun (WGS) entry which is preliminary data.</text>
</comment>
<keyword evidence="3" id="KW-0449">Lipoprotein</keyword>
<keyword evidence="3" id="KW-0325">Glycoprotein</keyword>
<dbReference type="PANTHER" id="PTHR32077:SF86">
    <property type="entry name" value="FAS1 DOMAIN-CONTAINING PROTEIN SELMODRAFT_448915"/>
    <property type="match status" value="1"/>
</dbReference>
<accession>A0A8J5FZM8</accession>
<feature type="compositionally biased region" description="Pro residues" evidence="6">
    <location>
        <begin position="218"/>
        <end position="228"/>
    </location>
</feature>
<dbReference type="InterPro" id="IPR000782">
    <property type="entry name" value="FAS1_domain"/>
</dbReference>
<dbReference type="PROSITE" id="PS50213">
    <property type="entry name" value="FAS1"/>
    <property type="match status" value="1"/>
</dbReference>
<feature type="domain" description="FAS1" evidence="8">
    <location>
        <begin position="62"/>
        <end position="203"/>
    </location>
</feature>
<dbReference type="GO" id="GO:0009834">
    <property type="term" value="P:plant-type secondary cell wall biogenesis"/>
    <property type="evidence" value="ECO:0007669"/>
    <property type="project" value="TreeGrafter"/>
</dbReference>
<evidence type="ECO:0000256" key="2">
    <source>
        <dbReference type="ARBA" id="ARBA00022475"/>
    </source>
</evidence>
<dbReference type="Pfam" id="PF02469">
    <property type="entry name" value="Fasciclin"/>
    <property type="match status" value="1"/>
</dbReference>
<name>A0A8J5FZM8_ZINOF</name>
<evidence type="ECO:0000256" key="5">
    <source>
        <dbReference type="ARBA" id="ARBA00023136"/>
    </source>
</evidence>
<evidence type="ECO:0000256" key="3">
    <source>
        <dbReference type="ARBA" id="ARBA00022622"/>
    </source>
</evidence>
<dbReference type="FunFam" id="2.30.180.10:FF:000008">
    <property type="entry name" value="Fasciclin-like arabinogalactan protein 10"/>
    <property type="match status" value="1"/>
</dbReference>
<keyword evidence="4 7" id="KW-0732">Signal</keyword>
<evidence type="ECO:0000313" key="9">
    <source>
        <dbReference type="EMBL" id="KAG6493362.1"/>
    </source>
</evidence>
<dbReference type="SMART" id="SM00554">
    <property type="entry name" value="FAS1"/>
    <property type="match status" value="1"/>
</dbReference>
<evidence type="ECO:0000256" key="1">
    <source>
        <dbReference type="ARBA" id="ARBA00004609"/>
    </source>
</evidence>